<dbReference type="Pfam" id="PF14997">
    <property type="entry name" value="CECR6_TMEM121"/>
    <property type="match status" value="1"/>
</dbReference>
<feature type="transmembrane region" description="Helical" evidence="3">
    <location>
        <begin position="172"/>
        <end position="194"/>
    </location>
</feature>
<dbReference type="InterPro" id="IPR032776">
    <property type="entry name" value="CECR6/TMEM121"/>
</dbReference>
<feature type="region of interest" description="Disordered" evidence="2">
    <location>
        <begin position="520"/>
        <end position="543"/>
    </location>
</feature>
<feature type="transmembrane region" description="Helical" evidence="3">
    <location>
        <begin position="137"/>
        <end position="160"/>
    </location>
</feature>
<evidence type="ECO:0000256" key="1">
    <source>
        <dbReference type="ARBA" id="ARBA00007711"/>
    </source>
</evidence>
<feature type="transmembrane region" description="Helical" evidence="3">
    <location>
        <begin position="32"/>
        <end position="53"/>
    </location>
</feature>
<feature type="transmembrane region" description="Helical" evidence="3">
    <location>
        <begin position="214"/>
        <end position="233"/>
    </location>
</feature>
<evidence type="ECO:0000313" key="4">
    <source>
        <dbReference type="EMBL" id="CAD8857086.1"/>
    </source>
</evidence>
<gene>
    <name evidence="4" type="ORF">NSCI0253_LOCUS31438</name>
</gene>
<evidence type="ECO:0008006" key="5">
    <source>
        <dbReference type="Google" id="ProtNLM"/>
    </source>
</evidence>
<keyword evidence="3" id="KW-0812">Transmembrane</keyword>
<organism evidence="4">
    <name type="scientific">Noctiluca scintillans</name>
    <name type="common">Sea sparkle</name>
    <name type="synonym">Red tide dinoflagellate</name>
    <dbReference type="NCBI Taxonomy" id="2966"/>
    <lineage>
        <taxon>Eukaryota</taxon>
        <taxon>Sar</taxon>
        <taxon>Alveolata</taxon>
        <taxon>Dinophyceae</taxon>
        <taxon>Noctilucales</taxon>
        <taxon>Noctilucaceae</taxon>
        <taxon>Noctiluca</taxon>
    </lineage>
</organism>
<reference evidence="4" key="1">
    <citation type="submission" date="2021-01" db="EMBL/GenBank/DDBJ databases">
        <authorList>
            <person name="Corre E."/>
            <person name="Pelletier E."/>
            <person name="Niang G."/>
            <person name="Scheremetjew M."/>
            <person name="Finn R."/>
            <person name="Kale V."/>
            <person name="Holt S."/>
            <person name="Cochrane G."/>
            <person name="Meng A."/>
            <person name="Brown T."/>
            <person name="Cohen L."/>
        </authorList>
    </citation>
    <scope>NUCLEOTIDE SEQUENCE</scope>
</reference>
<dbReference type="AlphaFoldDB" id="A0A7S1ALP9"/>
<accession>A0A7S1ALP9</accession>
<proteinExistence type="inferred from homology"/>
<feature type="compositionally biased region" description="Basic and acidic residues" evidence="2">
    <location>
        <begin position="524"/>
        <end position="540"/>
    </location>
</feature>
<protein>
    <recommendedName>
        <fullName evidence="5">Transmembrane protein</fullName>
    </recommendedName>
</protein>
<evidence type="ECO:0000256" key="3">
    <source>
        <dbReference type="SAM" id="Phobius"/>
    </source>
</evidence>
<feature type="transmembrane region" description="Helical" evidence="3">
    <location>
        <begin position="60"/>
        <end position="78"/>
    </location>
</feature>
<feature type="transmembrane region" description="Helical" evidence="3">
    <location>
        <begin position="438"/>
        <end position="462"/>
    </location>
</feature>
<evidence type="ECO:0000256" key="2">
    <source>
        <dbReference type="SAM" id="MobiDB-lite"/>
    </source>
</evidence>
<comment type="similarity">
    <text evidence="1">Belongs to the TMEM121 family.</text>
</comment>
<keyword evidence="3" id="KW-0472">Membrane</keyword>
<sequence length="572" mass="64107">MWTRMGRSTFVCQYVFQSIVDWVSNVFTLSGAAYAGAIGCYLFQTVSISVFLARFVGPSTLVTLAADVPLLVHLIWFWRQENAHRATPIQWLVYSWVHAAKTVGLCCNVMPFLQDFEGDESSALVTFPLVGGDTPTWLFNILLLTPVFYALLMFRCGLAIFGTRLEHITADVIMHVDMLWHVVMDMIDIIYMIAYTRAQVFMEPAVITRYATEIRHMQSILPILLFMAIMLHAQSLPGVVSQDWNVRYPDTLERKMGRLKSLDIMPTTQEERDAHLGGLSHLPEAEAVNPPRRVTQSVVSSESFVSTQPASEEDILPQFSKSEPVGHVPTAASSIGKIVTVDKMGSENTLSDDVPPRRRRVLQRISSSISGGRFTGTLSHDSSFTHESVYNSLARTMRADHRFSTQKHRREVRRQHKQFQVTLQLIARHSVVVARIRSAFVSIFFVDIPFLLIRCMLFYFSFQVAEPEFSALVMKNGLCLLMNLMQFQVLNKASEEAEGEINKLIGGRNSRLAVVPTTLPTEGAGERVPPRNSKDDEGRSRVKTSASLTSTVLFAACVLGFLSGRNFQVSGT</sequence>
<name>A0A7S1ALP9_NOCSC</name>
<dbReference type="EMBL" id="HBFQ01044354">
    <property type="protein sequence ID" value="CAD8857086.1"/>
    <property type="molecule type" value="Transcribed_RNA"/>
</dbReference>
<keyword evidence="3" id="KW-1133">Transmembrane helix</keyword>